<evidence type="ECO:0000256" key="1">
    <source>
        <dbReference type="SAM" id="MobiDB-lite"/>
    </source>
</evidence>
<dbReference type="EMBL" id="SACN01000003">
    <property type="protein sequence ID" value="RVT90392.1"/>
    <property type="molecule type" value="Genomic_DNA"/>
</dbReference>
<proteinExistence type="predicted"/>
<evidence type="ECO:0000313" key="2">
    <source>
        <dbReference type="EMBL" id="RVT90392.1"/>
    </source>
</evidence>
<sequence>MRHGELKISRSLRPLSADGRVFALEVADDDGTFDVIGSEWIHIRWAGAAPIAPSTPSHWRSIEQMLLREARTRRHAGVYDPENPMNLDHPIPARH</sequence>
<dbReference type="AlphaFoldDB" id="A0A437LYD3"/>
<reference evidence="2 3" key="1">
    <citation type="submission" date="2019-01" db="EMBL/GenBank/DDBJ databases">
        <authorList>
            <person name="Chen W.-M."/>
        </authorList>
    </citation>
    <scope>NUCLEOTIDE SEQUENCE [LARGE SCALE GENOMIC DNA]</scope>
    <source>
        <strain evidence="2 3">CCP-7</strain>
    </source>
</reference>
<dbReference type="Proteomes" id="UP000282971">
    <property type="component" value="Unassembled WGS sequence"/>
</dbReference>
<comment type="caution">
    <text evidence="2">The sequence shown here is derived from an EMBL/GenBank/DDBJ whole genome shotgun (WGS) entry which is preliminary data.</text>
</comment>
<organism evidence="2 3">
    <name type="scientific">Sphingomonas crocodyli</name>
    <dbReference type="NCBI Taxonomy" id="1979270"/>
    <lineage>
        <taxon>Bacteria</taxon>
        <taxon>Pseudomonadati</taxon>
        <taxon>Pseudomonadota</taxon>
        <taxon>Alphaproteobacteria</taxon>
        <taxon>Sphingomonadales</taxon>
        <taxon>Sphingomonadaceae</taxon>
        <taxon>Sphingomonas</taxon>
    </lineage>
</organism>
<name>A0A437LYD3_9SPHN</name>
<dbReference type="RefSeq" id="WP_127745648.1">
    <property type="nucleotide sequence ID" value="NZ_SACN01000003.1"/>
</dbReference>
<gene>
    <name evidence="2" type="ORF">EOD43_19200</name>
</gene>
<evidence type="ECO:0000313" key="3">
    <source>
        <dbReference type="Proteomes" id="UP000282971"/>
    </source>
</evidence>
<keyword evidence="3" id="KW-1185">Reference proteome</keyword>
<protein>
    <submittedName>
        <fullName evidence="2">Uncharacterized protein</fullName>
    </submittedName>
</protein>
<feature type="region of interest" description="Disordered" evidence="1">
    <location>
        <begin position="74"/>
        <end position="95"/>
    </location>
</feature>
<accession>A0A437LYD3</accession>